<keyword evidence="2" id="KW-1185">Reference proteome</keyword>
<sequence length="67" mass="7063">MPARASGSWSGSLLGCPVWGPSSVVREPQKLECLQGQTTGKNASGGRRSTGALSFYRLGRIVGRSRV</sequence>
<dbReference type="AlphaFoldDB" id="A0AA87ZBA7"/>
<accession>A0AA87ZBA7</accession>
<name>A0AA87ZBA7_FICCA</name>
<evidence type="ECO:0000313" key="1">
    <source>
        <dbReference type="EMBL" id="GMN33108.1"/>
    </source>
</evidence>
<gene>
    <name evidence="1" type="ORF">TIFTF001_003980</name>
</gene>
<protein>
    <submittedName>
        <fullName evidence="1">Uncharacterized protein</fullName>
    </submittedName>
</protein>
<comment type="caution">
    <text evidence="1">The sequence shown here is derived from an EMBL/GenBank/DDBJ whole genome shotgun (WGS) entry which is preliminary data.</text>
</comment>
<reference evidence="1" key="1">
    <citation type="submission" date="2023-07" db="EMBL/GenBank/DDBJ databases">
        <title>draft genome sequence of fig (Ficus carica).</title>
        <authorList>
            <person name="Takahashi T."/>
            <person name="Nishimura K."/>
        </authorList>
    </citation>
    <scope>NUCLEOTIDE SEQUENCE</scope>
</reference>
<proteinExistence type="predicted"/>
<evidence type="ECO:0000313" key="2">
    <source>
        <dbReference type="Proteomes" id="UP001187192"/>
    </source>
</evidence>
<dbReference type="EMBL" id="BTGU01000004">
    <property type="protein sequence ID" value="GMN33108.1"/>
    <property type="molecule type" value="Genomic_DNA"/>
</dbReference>
<dbReference type="PROSITE" id="PS51257">
    <property type="entry name" value="PROKAR_LIPOPROTEIN"/>
    <property type="match status" value="1"/>
</dbReference>
<dbReference type="Proteomes" id="UP001187192">
    <property type="component" value="Unassembled WGS sequence"/>
</dbReference>
<organism evidence="1 2">
    <name type="scientific">Ficus carica</name>
    <name type="common">Common fig</name>
    <dbReference type="NCBI Taxonomy" id="3494"/>
    <lineage>
        <taxon>Eukaryota</taxon>
        <taxon>Viridiplantae</taxon>
        <taxon>Streptophyta</taxon>
        <taxon>Embryophyta</taxon>
        <taxon>Tracheophyta</taxon>
        <taxon>Spermatophyta</taxon>
        <taxon>Magnoliopsida</taxon>
        <taxon>eudicotyledons</taxon>
        <taxon>Gunneridae</taxon>
        <taxon>Pentapetalae</taxon>
        <taxon>rosids</taxon>
        <taxon>fabids</taxon>
        <taxon>Rosales</taxon>
        <taxon>Moraceae</taxon>
        <taxon>Ficeae</taxon>
        <taxon>Ficus</taxon>
    </lineage>
</organism>